<feature type="transmembrane region" description="Helical" evidence="8">
    <location>
        <begin position="61"/>
        <end position="81"/>
    </location>
</feature>
<name>A0ABU9HV87_9FLAO</name>
<sequence length="786" mass="89699">MPLLRTAKVINKNDSLLLAEMLKFCDNSRMLRKNDAAFSTFAAYPFFMIEKIRQFADSTNFTKAVTVTVAAVLPVLILAQFGHFETGFTIAIGAFLTYPADIPSNLAHRTKGLLTASFIVAGCMLAVNTLHPYPWVFYPVVIVLVFFLSMISVYGQRANMVSFSGLLALALGSGHIHTGWEIPAYVGLVLAGGLFYTFISVTFNFLSPHRYTELQVAECMKLTSKYMKLRGDLWNVDANRAAIVEKQLHLQVEINTTHENLREILLRNRNNAGNSNRSRKMLLVFISLMEILELALSTSFDHSKLHQKFSAHPQVLNTYQNLAYNLASTLKRISKSILNRKKYVAKHQLLQDVEALEQAIARYESELGKEAASEGVWMLSNMLHYAEKQIERIKIIERAFTNKIDFKDLKGRDKDLEKFLTPEYYPWHTLRENLSFSSTIFRHSLRLTLTIAIGFTIGLVFPLQNVYWILLTIVVIMRPGYGLTKQRSFQRIVGTITGGVIAFAFLSFVHHSIIIGTLAIVCMILGFAFTAINYRIGATFVTIYVIFVYGMLNPNFTDVIQYRIIDTGVGALLAFVANYFLWPSWEFINLPGFIKKSIEANRNYLEEISQYYNHKGNVTTSYRLARKSAFIELGNLMSSYQRMVQEPKSKQKQQQQVYKLAVLNHTLLSSLASLGTYIQSHKTYKASEAFNVVVNTVIRNLDHAIALLNMDMQVREAQQSQNEELAMRFTELKNIRARELREEHLTEEEELRLKMEEAHLVIEQLVWLNSLSEKIVKAARQMELVK</sequence>
<evidence type="ECO:0000259" key="9">
    <source>
        <dbReference type="Pfam" id="PF12805"/>
    </source>
</evidence>
<feature type="transmembrane region" description="Helical" evidence="8">
    <location>
        <begin position="161"/>
        <end position="178"/>
    </location>
</feature>
<dbReference type="InterPro" id="IPR049453">
    <property type="entry name" value="Memb_transporter_dom"/>
</dbReference>
<feature type="coiled-coil region" evidence="7">
    <location>
        <begin position="346"/>
        <end position="373"/>
    </location>
</feature>
<keyword evidence="2" id="KW-1003">Cell membrane</keyword>
<evidence type="ECO:0000256" key="4">
    <source>
        <dbReference type="ARBA" id="ARBA00022989"/>
    </source>
</evidence>
<keyword evidence="12" id="KW-1185">Reference proteome</keyword>
<proteinExistence type="inferred from homology"/>
<evidence type="ECO:0000256" key="8">
    <source>
        <dbReference type="SAM" id="Phobius"/>
    </source>
</evidence>
<dbReference type="RefSeq" id="WP_341696382.1">
    <property type="nucleotide sequence ID" value="NZ_JBBYHR010000003.1"/>
</dbReference>
<feature type="domain" description="Integral membrane bound transporter" evidence="10">
    <location>
        <begin position="455"/>
        <end position="576"/>
    </location>
</feature>
<comment type="subcellular location">
    <subcellularLocation>
        <location evidence="1">Cell membrane</location>
        <topology evidence="1">Multi-pass membrane protein</topology>
    </subcellularLocation>
</comment>
<dbReference type="Pfam" id="PF12805">
    <property type="entry name" value="FUSC-like"/>
    <property type="match status" value="1"/>
</dbReference>
<dbReference type="Proteomes" id="UP001464555">
    <property type="component" value="Unassembled WGS sequence"/>
</dbReference>
<evidence type="ECO:0000256" key="7">
    <source>
        <dbReference type="SAM" id="Coils"/>
    </source>
</evidence>
<feature type="transmembrane region" description="Helical" evidence="8">
    <location>
        <begin position="87"/>
        <end position="106"/>
    </location>
</feature>
<reference evidence="11 12" key="1">
    <citation type="submission" date="2024-04" db="EMBL/GenBank/DDBJ databases">
        <title>Flavobacterium sp. DGU11 16S ribosomal RNA gene Genome sequencing and assembly.</title>
        <authorList>
            <person name="Park S."/>
        </authorList>
    </citation>
    <scope>NUCLEOTIDE SEQUENCE [LARGE SCALE GENOMIC DNA]</scope>
    <source>
        <strain evidence="11 12">DGU11</strain>
    </source>
</reference>
<organism evidence="11 12">
    <name type="scientific">Flavobacterium arundinis</name>
    <dbReference type="NCBI Taxonomy" id="3139143"/>
    <lineage>
        <taxon>Bacteria</taxon>
        <taxon>Pseudomonadati</taxon>
        <taxon>Bacteroidota</taxon>
        <taxon>Flavobacteriia</taxon>
        <taxon>Flavobacteriales</taxon>
        <taxon>Flavobacteriaceae</taxon>
        <taxon>Flavobacterium</taxon>
    </lineage>
</organism>
<dbReference type="PANTHER" id="PTHR30509:SF8">
    <property type="entry name" value="INNER MEMBRANE PROTEIN YCCS"/>
    <property type="match status" value="1"/>
</dbReference>
<evidence type="ECO:0000256" key="2">
    <source>
        <dbReference type="ARBA" id="ARBA00022475"/>
    </source>
</evidence>
<keyword evidence="7" id="KW-0175">Coiled coil</keyword>
<evidence type="ECO:0000313" key="12">
    <source>
        <dbReference type="Proteomes" id="UP001464555"/>
    </source>
</evidence>
<keyword evidence="5 8" id="KW-0472">Membrane</keyword>
<dbReference type="EMBL" id="JBBYHR010000003">
    <property type="protein sequence ID" value="MEL1244070.1"/>
    <property type="molecule type" value="Genomic_DNA"/>
</dbReference>
<comment type="similarity">
    <text evidence="6">Belongs to the YccS/YhfK family.</text>
</comment>
<keyword evidence="3 8" id="KW-0812">Transmembrane</keyword>
<feature type="domain" description="Integral membrane protein YccS N-terminal" evidence="9">
    <location>
        <begin position="121"/>
        <end position="382"/>
    </location>
</feature>
<dbReference type="Pfam" id="PF13515">
    <property type="entry name" value="FUSC_2"/>
    <property type="match status" value="1"/>
</dbReference>
<feature type="transmembrane region" description="Helical" evidence="8">
    <location>
        <begin position="534"/>
        <end position="552"/>
    </location>
</feature>
<accession>A0ABU9HV87</accession>
<evidence type="ECO:0000256" key="6">
    <source>
        <dbReference type="ARBA" id="ARBA00043993"/>
    </source>
</evidence>
<feature type="transmembrane region" description="Helical" evidence="8">
    <location>
        <begin position="564"/>
        <end position="582"/>
    </location>
</feature>
<evidence type="ECO:0000256" key="3">
    <source>
        <dbReference type="ARBA" id="ARBA00022692"/>
    </source>
</evidence>
<dbReference type="InterPro" id="IPR032692">
    <property type="entry name" value="YccS_N"/>
</dbReference>
<feature type="transmembrane region" description="Helical" evidence="8">
    <location>
        <begin position="496"/>
        <end position="528"/>
    </location>
</feature>
<comment type="caution">
    <text evidence="11">The sequence shown here is derived from an EMBL/GenBank/DDBJ whole genome shotgun (WGS) entry which is preliminary data.</text>
</comment>
<evidence type="ECO:0000259" key="10">
    <source>
        <dbReference type="Pfam" id="PF13515"/>
    </source>
</evidence>
<feature type="transmembrane region" description="Helical" evidence="8">
    <location>
        <begin position="184"/>
        <end position="206"/>
    </location>
</feature>
<feature type="transmembrane region" description="Helical" evidence="8">
    <location>
        <begin position="136"/>
        <end position="154"/>
    </location>
</feature>
<keyword evidence="4 8" id="KW-1133">Transmembrane helix</keyword>
<dbReference type="PANTHER" id="PTHR30509">
    <property type="entry name" value="P-HYDROXYBENZOIC ACID EFFLUX PUMP SUBUNIT-RELATED"/>
    <property type="match status" value="1"/>
</dbReference>
<evidence type="ECO:0000313" key="11">
    <source>
        <dbReference type="EMBL" id="MEL1244070.1"/>
    </source>
</evidence>
<protein>
    <submittedName>
        <fullName evidence="11">FUSC family membrane protein</fullName>
    </submittedName>
</protein>
<evidence type="ECO:0000256" key="5">
    <source>
        <dbReference type="ARBA" id="ARBA00023136"/>
    </source>
</evidence>
<feature type="transmembrane region" description="Helical" evidence="8">
    <location>
        <begin position="444"/>
        <end position="461"/>
    </location>
</feature>
<gene>
    <name evidence="11" type="ORF">AAEO56_07360</name>
</gene>
<evidence type="ECO:0000256" key="1">
    <source>
        <dbReference type="ARBA" id="ARBA00004651"/>
    </source>
</evidence>
<feature type="transmembrane region" description="Helical" evidence="8">
    <location>
        <begin position="113"/>
        <end position="130"/>
    </location>
</feature>